<dbReference type="STRING" id="213588.SAMN02745204_02114"/>
<organism evidence="7 8">
    <name type="scientific">Thermomonas hydrothermalis</name>
    <dbReference type="NCBI Taxonomy" id="213588"/>
    <lineage>
        <taxon>Bacteria</taxon>
        <taxon>Pseudomonadati</taxon>
        <taxon>Pseudomonadota</taxon>
        <taxon>Gammaproteobacteria</taxon>
        <taxon>Lysobacterales</taxon>
        <taxon>Lysobacteraceae</taxon>
        <taxon>Thermomonas</taxon>
    </lineage>
</organism>
<reference evidence="8" key="1">
    <citation type="submission" date="2016-11" db="EMBL/GenBank/DDBJ databases">
        <authorList>
            <person name="Varghese N."/>
            <person name="Submissions S."/>
        </authorList>
    </citation>
    <scope>NUCLEOTIDE SEQUENCE [LARGE SCALE GENOMIC DNA]</scope>
    <source>
        <strain evidence="8">DSM 14834</strain>
    </source>
</reference>
<dbReference type="GO" id="GO:0003755">
    <property type="term" value="F:peptidyl-prolyl cis-trans isomerase activity"/>
    <property type="evidence" value="ECO:0007669"/>
    <property type="project" value="UniProtKB-KW"/>
</dbReference>
<evidence type="ECO:0000256" key="4">
    <source>
        <dbReference type="ARBA" id="ARBA00023110"/>
    </source>
</evidence>
<dbReference type="SUPFAM" id="SSF109998">
    <property type="entry name" value="Triger factor/SurA peptide-binding domain-like"/>
    <property type="match status" value="1"/>
</dbReference>
<comment type="catalytic activity">
    <reaction evidence="1">
        <text>[protein]-peptidylproline (omega=180) = [protein]-peptidylproline (omega=0)</text>
        <dbReference type="Rhea" id="RHEA:16237"/>
        <dbReference type="Rhea" id="RHEA-COMP:10747"/>
        <dbReference type="Rhea" id="RHEA-COMP:10748"/>
        <dbReference type="ChEBI" id="CHEBI:83833"/>
        <dbReference type="ChEBI" id="CHEBI:83834"/>
        <dbReference type="EC" id="5.2.1.8"/>
    </reaction>
</comment>
<dbReference type="AlphaFoldDB" id="A0A1M5A4N5"/>
<dbReference type="PANTHER" id="PTHR47245">
    <property type="entry name" value="PEPTIDYLPROLYL ISOMERASE"/>
    <property type="match status" value="1"/>
</dbReference>
<evidence type="ECO:0000256" key="3">
    <source>
        <dbReference type="ARBA" id="ARBA00013194"/>
    </source>
</evidence>
<dbReference type="EMBL" id="FQUK01000047">
    <property type="protein sequence ID" value="SHF25280.1"/>
    <property type="molecule type" value="Genomic_DNA"/>
</dbReference>
<keyword evidence="5 7" id="KW-0413">Isomerase</keyword>
<evidence type="ECO:0000313" key="7">
    <source>
        <dbReference type="EMBL" id="SHF25280.1"/>
    </source>
</evidence>
<dbReference type="RefSeq" id="WP_072756517.1">
    <property type="nucleotide sequence ID" value="NZ_FQUK01000047.1"/>
</dbReference>
<keyword evidence="4 5" id="KW-0697">Rotamase</keyword>
<dbReference type="Gene3D" id="3.10.50.40">
    <property type="match status" value="1"/>
</dbReference>
<evidence type="ECO:0000256" key="2">
    <source>
        <dbReference type="ARBA" id="ARBA00007656"/>
    </source>
</evidence>
<keyword evidence="8" id="KW-1185">Reference proteome</keyword>
<evidence type="ECO:0000256" key="1">
    <source>
        <dbReference type="ARBA" id="ARBA00000971"/>
    </source>
</evidence>
<protein>
    <recommendedName>
        <fullName evidence="3">peptidylprolyl isomerase</fullName>
        <ecNumber evidence="3">5.2.1.8</ecNumber>
    </recommendedName>
</protein>
<accession>A0A1M5A4N5</accession>
<evidence type="ECO:0000256" key="5">
    <source>
        <dbReference type="PROSITE-ProRule" id="PRU00278"/>
    </source>
</evidence>
<dbReference type="PANTHER" id="PTHR47245:SF2">
    <property type="entry name" value="PEPTIDYL-PROLYL CIS-TRANS ISOMERASE HP_0175-RELATED"/>
    <property type="match status" value="1"/>
</dbReference>
<dbReference type="Proteomes" id="UP000242857">
    <property type="component" value="Unassembled WGS sequence"/>
</dbReference>
<dbReference type="InterPro" id="IPR027304">
    <property type="entry name" value="Trigger_fact/SurA_dom_sf"/>
</dbReference>
<dbReference type="InterPro" id="IPR000297">
    <property type="entry name" value="PPIase_PpiC"/>
</dbReference>
<comment type="similarity">
    <text evidence="2">Belongs to the PpiC/parvulin rotamase family.</text>
</comment>
<dbReference type="EC" id="5.2.1.8" evidence="3"/>
<name>A0A1M5A4N5_9GAMM</name>
<evidence type="ECO:0000313" key="8">
    <source>
        <dbReference type="Proteomes" id="UP000242857"/>
    </source>
</evidence>
<dbReference type="SUPFAM" id="SSF54534">
    <property type="entry name" value="FKBP-like"/>
    <property type="match status" value="1"/>
</dbReference>
<dbReference type="InterPro" id="IPR046357">
    <property type="entry name" value="PPIase_dom_sf"/>
</dbReference>
<dbReference type="OrthoDB" id="9769613at2"/>
<feature type="domain" description="PpiC" evidence="6">
    <location>
        <begin position="140"/>
        <end position="241"/>
    </location>
</feature>
<proteinExistence type="inferred from homology"/>
<sequence>MSRAIPIVMDSGALSEAAQESVHADHDTSARSLPGPAPAWVKVGDTLISEAEIAREMQYHRGPNPHAVRAAAARALVVRELLRREIERLGIADQAQPEAGESHEEACIRLLLEREVTVPIPDEDACRRYFEQNRQRLHHPDRIRARHILLAAPPGDVHARARARELGETLIAELRQHPERFTELAMRHSACPSRDAGGELGWIERGDTTPEFERQLFMLKPGLAGLTVESRWGHHVVQVDAIERGEPLEYSEAASRIAAYLETQARQNAIHHYLRLLAERYPVSGLEDFDPS</sequence>
<evidence type="ECO:0000259" key="6">
    <source>
        <dbReference type="PROSITE" id="PS50198"/>
    </source>
</evidence>
<dbReference type="PROSITE" id="PS50198">
    <property type="entry name" value="PPIC_PPIASE_2"/>
    <property type="match status" value="1"/>
</dbReference>
<dbReference type="InterPro" id="IPR050245">
    <property type="entry name" value="PrsA_foldase"/>
</dbReference>
<dbReference type="Pfam" id="PF13616">
    <property type="entry name" value="Rotamase_3"/>
    <property type="match status" value="1"/>
</dbReference>
<gene>
    <name evidence="7" type="ORF">SAMN02745204_02114</name>
</gene>